<sequence length="199" mass="20516">MRLPQTAAGRSPRPGLRGLRSEPRHGHSSSAAPEAALSPRVSCTPHIQSRFLCCLREEAAPRAAQERAQPAEAAAGEGRRGPANGRALTPLPGEGARVPWIGSIHRSEGILPPCREGTTHPGKEEEGRGVPRGKGPPTLPHSALDGRVAASRAPAVPSLPVRLQQDSAENGERGLRPAAGAVHAQPAGDLGEDPGGPAP</sequence>
<feature type="region of interest" description="Disordered" evidence="1">
    <location>
        <begin position="61"/>
        <end position="94"/>
    </location>
</feature>
<dbReference type="EMBL" id="JANPWB010000009">
    <property type="protein sequence ID" value="KAJ1156359.1"/>
    <property type="molecule type" value="Genomic_DNA"/>
</dbReference>
<feature type="compositionally biased region" description="Basic and acidic residues" evidence="1">
    <location>
        <begin position="117"/>
        <end position="129"/>
    </location>
</feature>
<organism evidence="2 3">
    <name type="scientific">Pleurodeles waltl</name>
    <name type="common">Iberian ribbed newt</name>
    <dbReference type="NCBI Taxonomy" id="8319"/>
    <lineage>
        <taxon>Eukaryota</taxon>
        <taxon>Metazoa</taxon>
        <taxon>Chordata</taxon>
        <taxon>Craniata</taxon>
        <taxon>Vertebrata</taxon>
        <taxon>Euteleostomi</taxon>
        <taxon>Amphibia</taxon>
        <taxon>Batrachia</taxon>
        <taxon>Caudata</taxon>
        <taxon>Salamandroidea</taxon>
        <taxon>Salamandridae</taxon>
        <taxon>Pleurodelinae</taxon>
        <taxon>Pleurodeles</taxon>
    </lineage>
</organism>
<evidence type="ECO:0000313" key="2">
    <source>
        <dbReference type="EMBL" id="KAJ1156359.1"/>
    </source>
</evidence>
<comment type="caution">
    <text evidence="2">The sequence shown here is derived from an EMBL/GenBank/DDBJ whole genome shotgun (WGS) entry which is preliminary data.</text>
</comment>
<proteinExistence type="predicted"/>
<accession>A0AAV7RU90</accession>
<evidence type="ECO:0000256" key="1">
    <source>
        <dbReference type="SAM" id="MobiDB-lite"/>
    </source>
</evidence>
<dbReference type="AlphaFoldDB" id="A0AAV7RU90"/>
<feature type="compositionally biased region" description="Low complexity" evidence="1">
    <location>
        <begin position="28"/>
        <end position="39"/>
    </location>
</feature>
<dbReference type="Proteomes" id="UP001066276">
    <property type="component" value="Chromosome 5"/>
</dbReference>
<feature type="compositionally biased region" description="Low complexity" evidence="1">
    <location>
        <begin position="61"/>
        <end position="76"/>
    </location>
</feature>
<reference evidence="2" key="1">
    <citation type="journal article" date="2022" name="bioRxiv">
        <title>Sequencing and chromosome-scale assembly of the giantPleurodeles waltlgenome.</title>
        <authorList>
            <person name="Brown T."/>
            <person name="Elewa A."/>
            <person name="Iarovenko S."/>
            <person name="Subramanian E."/>
            <person name="Araus A.J."/>
            <person name="Petzold A."/>
            <person name="Susuki M."/>
            <person name="Suzuki K.-i.T."/>
            <person name="Hayashi T."/>
            <person name="Toyoda A."/>
            <person name="Oliveira C."/>
            <person name="Osipova E."/>
            <person name="Leigh N.D."/>
            <person name="Simon A."/>
            <person name="Yun M.H."/>
        </authorList>
    </citation>
    <scope>NUCLEOTIDE SEQUENCE</scope>
    <source>
        <strain evidence="2">20211129_DDA</strain>
        <tissue evidence="2">Liver</tissue>
    </source>
</reference>
<feature type="region of interest" description="Disordered" evidence="1">
    <location>
        <begin position="1"/>
        <end position="40"/>
    </location>
</feature>
<gene>
    <name evidence="2" type="ORF">NDU88_009081</name>
</gene>
<feature type="compositionally biased region" description="Low complexity" evidence="1">
    <location>
        <begin position="7"/>
        <end position="18"/>
    </location>
</feature>
<keyword evidence="3" id="KW-1185">Reference proteome</keyword>
<feature type="region of interest" description="Disordered" evidence="1">
    <location>
        <begin position="106"/>
        <end position="199"/>
    </location>
</feature>
<name>A0AAV7RU90_PLEWA</name>
<evidence type="ECO:0000313" key="3">
    <source>
        <dbReference type="Proteomes" id="UP001066276"/>
    </source>
</evidence>
<protein>
    <submittedName>
        <fullName evidence="2">Uncharacterized protein</fullName>
    </submittedName>
</protein>